<feature type="domain" description="PHD-type" evidence="6">
    <location>
        <begin position="141"/>
        <end position="191"/>
    </location>
</feature>
<organism evidence="7 8">
    <name type="scientific">Diabrotica virgifera virgifera</name>
    <name type="common">western corn rootworm</name>
    <dbReference type="NCBI Taxonomy" id="50390"/>
    <lineage>
        <taxon>Eukaryota</taxon>
        <taxon>Metazoa</taxon>
        <taxon>Ecdysozoa</taxon>
        <taxon>Arthropoda</taxon>
        <taxon>Hexapoda</taxon>
        <taxon>Insecta</taxon>
        <taxon>Pterygota</taxon>
        <taxon>Neoptera</taxon>
        <taxon>Endopterygota</taxon>
        <taxon>Coleoptera</taxon>
        <taxon>Polyphaga</taxon>
        <taxon>Cucujiformia</taxon>
        <taxon>Chrysomeloidea</taxon>
        <taxon>Chrysomelidae</taxon>
        <taxon>Galerucinae</taxon>
        <taxon>Diabroticina</taxon>
        <taxon>Diabroticites</taxon>
        <taxon>Diabrotica</taxon>
    </lineage>
</organism>
<evidence type="ECO:0000256" key="2">
    <source>
        <dbReference type="ARBA" id="ARBA00022771"/>
    </source>
</evidence>
<dbReference type="SUPFAM" id="SSF57903">
    <property type="entry name" value="FYVE/PHD zinc finger"/>
    <property type="match status" value="1"/>
</dbReference>
<evidence type="ECO:0000256" key="4">
    <source>
        <dbReference type="PROSITE-ProRule" id="PRU00146"/>
    </source>
</evidence>
<dbReference type="CDD" id="cd15522">
    <property type="entry name" value="PHD_TAF3"/>
    <property type="match status" value="1"/>
</dbReference>
<dbReference type="RefSeq" id="XP_050513035.1">
    <property type="nucleotide sequence ID" value="XM_050657078.1"/>
</dbReference>
<evidence type="ECO:0000313" key="7">
    <source>
        <dbReference type="EnsemblMetazoa" id="XP_050513035.1"/>
    </source>
</evidence>
<dbReference type="EnsemblMetazoa" id="XM_050657078.1">
    <property type="protein sequence ID" value="XP_050513035.1"/>
    <property type="gene ID" value="LOC114326545"/>
</dbReference>
<dbReference type="PANTHER" id="PTHR46452:SF1">
    <property type="entry name" value="TRANSCRIPTION INITIATION FACTOR TFIID SUBUNIT 3"/>
    <property type="match status" value="1"/>
</dbReference>
<dbReference type="PANTHER" id="PTHR46452">
    <property type="entry name" value="TRANSCRIPTION INITIATION FACTOR TFIID SUBUNIT 3"/>
    <property type="match status" value="1"/>
</dbReference>
<dbReference type="Gene3D" id="3.30.40.10">
    <property type="entry name" value="Zinc/RING finger domain, C3HC4 (zinc finger)"/>
    <property type="match status" value="1"/>
</dbReference>
<evidence type="ECO:0000256" key="5">
    <source>
        <dbReference type="SAM" id="MobiDB-lite"/>
    </source>
</evidence>
<proteinExistence type="predicted"/>
<keyword evidence="1" id="KW-0479">Metal-binding</keyword>
<keyword evidence="3" id="KW-0862">Zinc</keyword>
<dbReference type="GeneID" id="114326545"/>
<feature type="region of interest" description="Disordered" evidence="5">
    <location>
        <begin position="98"/>
        <end position="125"/>
    </location>
</feature>
<dbReference type="InterPro" id="IPR013083">
    <property type="entry name" value="Znf_RING/FYVE/PHD"/>
</dbReference>
<dbReference type="Pfam" id="PF00628">
    <property type="entry name" value="PHD"/>
    <property type="match status" value="1"/>
</dbReference>
<keyword evidence="8" id="KW-1185">Reference proteome</keyword>
<feature type="compositionally biased region" description="Low complexity" evidence="5">
    <location>
        <begin position="98"/>
        <end position="118"/>
    </location>
</feature>
<name>A0ABM5KS68_DIAVI</name>
<evidence type="ECO:0000313" key="8">
    <source>
        <dbReference type="Proteomes" id="UP001652700"/>
    </source>
</evidence>
<evidence type="ECO:0000259" key="6">
    <source>
        <dbReference type="PROSITE" id="PS50016"/>
    </source>
</evidence>
<dbReference type="SMART" id="SM00249">
    <property type="entry name" value="PHD"/>
    <property type="match status" value="1"/>
</dbReference>
<dbReference type="InterPro" id="IPR019787">
    <property type="entry name" value="Znf_PHD-finger"/>
</dbReference>
<dbReference type="PROSITE" id="PS01359">
    <property type="entry name" value="ZF_PHD_1"/>
    <property type="match status" value="1"/>
</dbReference>
<dbReference type="PROSITE" id="PS50016">
    <property type="entry name" value="ZF_PHD_2"/>
    <property type="match status" value="1"/>
</dbReference>
<reference evidence="7" key="1">
    <citation type="submission" date="2025-05" db="UniProtKB">
        <authorList>
            <consortium name="EnsemblMetazoa"/>
        </authorList>
    </citation>
    <scope>IDENTIFICATION</scope>
</reference>
<dbReference type="InterPro" id="IPR001965">
    <property type="entry name" value="Znf_PHD"/>
</dbReference>
<sequence length="212" mass="23848">MGLIRLINVYECVLKGPESSGCSMSDFHAVPSPRPETPGKLNIKPIVRKNEDIIPERKREPSPVGLAKISALVTGPPKPKSTLSPVPPVDKPVPIEEPVVPPILKTPGRPRLTPTKPKTTPKPKKIEQQTFKKIDEHGNEVWICPTCGIQDDGRPMIGCDGCDAWYHWVCVGIQVPPDENENWYCKPCLARKNEDFQSDKKRKRKRKEKKEH</sequence>
<dbReference type="Proteomes" id="UP001652700">
    <property type="component" value="Unplaced"/>
</dbReference>
<evidence type="ECO:0000256" key="1">
    <source>
        <dbReference type="ARBA" id="ARBA00022723"/>
    </source>
</evidence>
<accession>A0ABM5KS68</accession>
<protein>
    <recommendedName>
        <fullName evidence="6">PHD-type domain-containing protein</fullName>
    </recommendedName>
</protein>
<dbReference type="InterPro" id="IPR019786">
    <property type="entry name" value="Zinc_finger_PHD-type_CS"/>
</dbReference>
<dbReference type="InterPro" id="IPR011011">
    <property type="entry name" value="Znf_FYVE_PHD"/>
</dbReference>
<evidence type="ECO:0000256" key="3">
    <source>
        <dbReference type="ARBA" id="ARBA00022833"/>
    </source>
</evidence>
<keyword evidence="2 4" id="KW-0863">Zinc-finger</keyword>